<accession>A0A974C4C8</accession>
<evidence type="ECO:0000313" key="2">
    <source>
        <dbReference type="Proteomes" id="UP000694892"/>
    </source>
</evidence>
<organism evidence="1 2">
    <name type="scientific">Xenopus laevis</name>
    <name type="common">African clawed frog</name>
    <dbReference type="NCBI Taxonomy" id="8355"/>
    <lineage>
        <taxon>Eukaryota</taxon>
        <taxon>Metazoa</taxon>
        <taxon>Chordata</taxon>
        <taxon>Craniata</taxon>
        <taxon>Vertebrata</taxon>
        <taxon>Euteleostomi</taxon>
        <taxon>Amphibia</taxon>
        <taxon>Batrachia</taxon>
        <taxon>Anura</taxon>
        <taxon>Pipoidea</taxon>
        <taxon>Pipidae</taxon>
        <taxon>Xenopodinae</taxon>
        <taxon>Xenopus</taxon>
        <taxon>Xenopus</taxon>
    </lineage>
</organism>
<protein>
    <submittedName>
        <fullName evidence="1">Uncharacterized protein</fullName>
    </submittedName>
</protein>
<gene>
    <name evidence="1" type="ORF">XELAEV_18042449mg</name>
</gene>
<dbReference type="Proteomes" id="UP000694892">
    <property type="component" value="Chromosome 8S"/>
</dbReference>
<evidence type="ECO:0000313" key="1">
    <source>
        <dbReference type="EMBL" id="OCT66192.1"/>
    </source>
</evidence>
<sequence>MTHSLALTPGYTVGIPCSLISDVVVILDFHCPHYLGITRLPKSRYLMSIDPIAQPSPVLNFALSTIPINSDLLNS</sequence>
<name>A0A974C4C8_XENLA</name>
<proteinExistence type="predicted"/>
<dbReference type="AlphaFoldDB" id="A0A974C4C8"/>
<dbReference type="EMBL" id="CM004481">
    <property type="protein sequence ID" value="OCT66192.1"/>
    <property type="molecule type" value="Genomic_DNA"/>
</dbReference>
<reference evidence="2" key="1">
    <citation type="journal article" date="2016" name="Nature">
        <title>Genome evolution in the allotetraploid frog Xenopus laevis.</title>
        <authorList>
            <person name="Session A.M."/>
            <person name="Uno Y."/>
            <person name="Kwon T."/>
            <person name="Chapman J.A."/>
            <person name="Toyoda A."/>
            <person name="Takahashi S."/>
            <person name="Fukui A."/>
            <person name="Hikosaka A."/>
            <person name="Suzuki A."/>
            <person name="Kondo M."/>
            <person name="van Heeringen S.J."/>
            <person name="Quigley I."/>
            <person name="Heinz S."/>
            <person name="Ogino H."/>
            <person name="Ochi H."/>
            <person name="Hellsten U."/>
            <person name="Lyons J.B."/>
            <person name="Simakov O."/>
            <person name="Putnam N."/>
            <person name="Stites J."/>
            <person name="Kuroki Y."/>
            <person name="Tanaka T."/>
            <person name="Michiue T."/>
            <person name="Watanabe M."/>
            <person name="Bogdanovic O."/>
            <person name="Lister R."/>
            <person name="Georgiou G."/>
            <person name="Paranjpe S.S."/>
            <person name="van Kruijsbergen I."/>
            <person name="Shu S."/>
            <person name="Carlson J."/>
            <person name="Kinoshita T."/>
            <person name="Ohta Y."/>
            <person name="Mawaribuchi S."/>
            <person name="Jenkins J."/>
            <person name="Grimwood J."/>
            <person name="Schmutz J."/>
            <person name="Mitros T."/>
            <person name="Mozaffari S.V."/>
            <person name="Suzuki Y."/>
            <person name="Haramoto Y."/>
            <person name="Yamamoto T.S."/>
            <person name="Takagi C."/>
            <person name="Heald R."/>
            <person name="Miller K."/>
            <person name="Haudenschild C."/>
            <person name="Kitzman J."/>
            <person name="Nakayama T."/>
            <person name="Izutsu Y."/>
            <person name="Robert J."/>
            <person name="Fortriede J."/>
            <person name="Burns K."/>
            <person name="Lotay V."/>
            <person name="Karimi K."/>
            <person name="Yasuoka Y."/>
            <person name="Dichmann D.S."/>
            <person name="Flajnik M.F."/>
            <person name="Houston D.W."/>
            <person name="Shendure J."/>
            <person name="DuPasquier L."/>
            <person name="Vize P.D."/>
            <person name="Zorn A.M."/>
            <person name="Ito M."/>
            <person name="Marcotte E.M."/>
            <person name="Wallingford J.B."/>
            <person name="Ito Y."/>
            <person name="Asashima M."/>
            <person name="Ueno N."/>
            <person name="Matsuda Y."/>
            <person name="Veenstra G.J."/>
            <person name="Fujiyama A."/>
            <person name="Harland R.M."/>
            <person name="Taira M."/>
            <person name="Rokhsar D.S."/>
        </authorList>
    </citation>
    <scope>NUCLEOTIDE SEQUENCE [LARGE SCALE GENOMIC DNA]</scope>
    <source>
        <strain evidence="2">J</strain>
    </source>
</reference>